<keyword evidence="3" id="KW-0812">Transmembrane</keyword>
<dbReference type="EC" id="1.17.4.1" evidence="2"/>
<sequence>MTSRNASLLDPGFDLTLRPMRYPRFYEMYRAAIKNTWTVEEIDFQIDLGHLSQRMTPADRHLIERLVAFFATGDSIVSNNLVISLYRHINSPEARMYLSRQLFEEALHIQFYLTLLDNYVPDQQRRAQAFAAIENIPSIRRKAQFCQKWTDEVFGLQQIASEADRRRFLLNLTCFASCIEGLFFFGAFAYVYFLRSRGLLPGLAAGTNWVFRDESAHMAFAFEVINTVRREEPHLFDASWAEQVQTMIEEAVECEAAFAEDVLSGGVVGLTRREMRQYLEYVADQRLRALQLPARYNVRNPFAFMELQDVQELTNFFERRVSAYQVGVQGEVAFDEAF</sequence>
<dbReference type="SUPFAM" id="SSF47240">
    <property type="entry name" value="Ferritin-like"/>
    <property type="match status" value="1"/>
</dbReference>
<gene>
    <name evidence="4" type="ORF">JM946_09420</name>
</gene>
<evidence type="ECO:0000256" key="2">
    <source>
        <dbReference type="PIRNR" id="PIRNR000355"/>
    </source>
</evidence>
<keyword evidence="3" id="KW-1133">Transmembrane helix</keyword>
<comment type="similarity">
    <text evidence="1 2">Belongs to the ribonucleoside diphosphate reductase small chain family.</text>
</comment>
<protein>
    <recommendedName>
        <fullName evidence="2">Ribonucleoside-diphosphate reductase subunit beta</fullName>
        <ecNumber evidence="2">1.17.4.1</ecNumber>
    </recommendedName>
</protein>
<dbReference type="InterPro" id="IPR012348">
    <property type="entry name" value="RNR-like"/>
</dbReference>
<dbReference type="InterPro" id="IPR033909">
    <property type="entry name" value="RNR_small"/>
</dbReference>
<reference evidence="4 5" key="1">
    <citation type="journal article" date="2021" name="Int. J. Syst. Evol. Microbiol.">
        <title>Steroidobacter gossypii sp. nov., isolated from soil of cotton cropping field.</title>
        <authorList>
            <person name="Huang R."/>
            <person name="Yang S."/>
            <person name="Zhen C."/>
            <person name="Liu W."/>
        </authorList>
    </citation>
    <scope>NUCLEOTIDE SEQUENCE [LARGE SCALE GENOMIC DNA]</scope>
    <source>
        <strain evidence="4 5">S1-65</strain>
    </source>
</reference>
<comment type="cofactor">
    <cofactor evidence="2">
        <name>Fe cation</name>
        <dbReference type="ChEBI" id="CHEBI:24875"/>
    </cofactor>
    <text evidence="2">Binds 2 iron ions per subunit.</text>
</comment>
<evidence type="ECO:0000256" key="1">
    <source>
        <dbReference type="ARBA" id="ARBA00009303"/>
    </source>
</evidence>
<comment type="catalytic activity">
    <reaction evidence="2">
        <text>a 2'-deoxyribonucleoside 5'-diphosphate + [thioredoxin]-disulfide + H2O = a ribonucleoside 5'-diphosphate + [thioredoxin]-dithiol</text>
        <dbReference type="Rhea" id="RHEA:23252"/>
        <dbReference type="Rhea" id="RHEA-COMP:10698"/>
        <dbReference type="Rhea" id="RHEA-COMP:10700"/>
        <dbReference type="ChEBI" id="CHEBI:15377"/>
        <dbReference type="ChEBI" id="CHEBI:29950"/>
        <dbReference type="ChEBI" id="CHEBI:50058"/>
        <dbReference type="ChEBI" id="CHEBI:57930"/>
        <dbReference type="ChEBI" id="CHEBI:73316"/>
        <dbReference type="EC" id="1.17.4.1"/>
    </reaction>
</comment>
<organism evidence="4 5">
    <name type="scientific">Steroidobacter gossypii</name>
    <dbReference type="NCBI Taxonomy" id="2805490"/>
    <lineage>
        <taxon>Bacteria</taxon>
        <taxon>Pseudomonadati</taxon>
        <taxon>Pseudomonadota</taxon>
        <taxon>Gammaproteobacteria</taxon>
        <taxon>Steroidobacterales</taxon>
        <taxon>Steroidobacteraceae</taxon>
        <taxon>Steroidobacter</taxon>
    </lineage>
</organism>
<dbReference type="Proteomes" id="UP000661077">
    <property type="component" value="Unassembled WGS sequence"/>
</dbReference>
<evidence type="ECO:0000313" key="5">
    <source>
        <dbReference type="Proteomes" id="UP000661077"/>
    </source>
</evidence>
<name>A0ABS1WVI4_9GAMM</name>
<keyword evidence="5" id="KW-1185">Reference proteome</keyword>
<dbReference type="InterPro" id="IPR009078">
    <property type="entry name" value="Ferritin-like_SF"/>
</dbReference>
<dbReference type="PANTHER" id="PTHR23409:SF18">
    <property type="entry name" value="RIBONUCLEOSIDE-DIPHOSPHATE REDUCTASE SUBUNIT M2"/>
    <property type="match status" value="1"/>
</dbReference>
<keyword evidence="2" id="KW-0479">Metal-binding</keyword>
<keyword evidence="2" id="KW-0560">Oxidoreductase</keyword>
<dbReference type="EMBL" id="JAEVLS010000002">
    <property type="protein sequence ID" value="MBM0104969.1"/>
    <property type="molecule type" value="Genomic_DNA"/>
</dbReference>
<dbReference type="InterPro" id="IPR000358">
    <property type="entry name" value="RNR_small_fam"/>
</dbReference>
<proteinExistence type="inferred from homology"/>
<dbReference type="CDD" id="cd01049">
    <property type="entry name" value="RNRR2"/>
    <property type="match status" value="1"/>
</dbReference>
<comment type="function">
    <text evidence="2">Provides the precursors necessary for DNA synthesis. Catalyzes the biosynthesis of deoxyribonucleotides from the corresponding ribonucleotides.</text>
</comment>
<accession>A0ABS1WVI4</accession>
<comment type="caution">
    <text evidence="4">The sequence shown here is derived from an EMBL/GenBank/DDBJ whole genome shotgun (WGS) entry which is preliminary data.</text>
</comment>
<dbReference type="RefSeq" id="WP_203167038.1">
    <property type="nucleotide sequence ID" value="NZ_JAEVLS010000002.1"/>
</dbReference>
<keyword evidence="2" id="KW-0215">Deoxyribonucleotide synthesis</keyword>
<evidence type="ECO:0000256" key="3">
    <source>
        <dbReference type="SAM" id="Phobius"/>
    </source>
</evidence>
<dbReference type="Gene3D" id="1.10.620.20">
    <property type="entry name" value="Ribonucleotide Reductase, subunit A"/>
    <property type="match status" value="1"/>
</dbReference>
<feature type="transmembrane region" description="Helical" evidence="3">
    <location>
        <begin position="168"/>
        <end position="193"/>
    </location>
</feature>
<dbReference type="Pfam" id="PF00268">
    <property type="entry name" value="Ribonuc_red_sm"/>
    <property type="match status" value="1"/>
</dbReference>
<evidence type="ECO:0000313" key="4">
    <source>
        <dbReference type="EMBL" id="MBM0104969.1"/>
    </source>
</evidence>
<keyword evidence="2" id="KW-0408">Iron</keyword>
<dbReference type="PIRSF" id="PIRSF000355">
    <property type="entry name" value="NrdB"/>
    <property type="match status" value="1"/>
</dbReference>
<dbReference type="PANTHER" id="PTHR23409">
    <property type="entry name" value="RIBONUCLEOSIDE-DIPHOSPHATE REDUCTASE SMALL CHAIN"/>
    <property type="match status" value="1"/>
</dbReference>
<keyword evidence="3" id="KW-0472">Membrane</keyword>